<reference evidence="2 3" key="1">
    <citation type="submission" date="2023-07" db="EMBL/GenBank/DDBJ databases">
        <title>Genomic Encyclopedia of Type Strains, Phase IV (KMG-IV): sequencing the most valuable type-strain genomes for metagenomic binning, comparative biology and taxonomic classification.</title>
        <authorList>
            <person name="Goeker M."/>
        </authorList>
    </citation>
    <scope>NUCLEOTIDE SEQUENCE [LARGE SCALE GENOMIC DNA]</scope>
    <source>
        <strain evidence="2 3">DSM 17723</strain>
    </source>
</reference>
<accession>A0ABT9Z2P6</accession>
<name>A0ABT9Z2P6_9BACI</name>
<dbReference type="RefSeq" id="WP_174881665.1">
    <property type="nucleotide sequence ID" value="NZ_CADEPK010000400.1"/>
</dbReference>
<dbReference type="Proteomes" id="UP001232245">
    <property type="component" value="Unassembled WGS sequence"/>
</dbReference>
<sequence>MKIFKKIIMGVTVGICAFSFTVNSAHAAKDDNSVNTPYGKLTSNAWRSPLTTSGNTYQFNYQTSAIYSGNKSVDWIKTTWEACASLRNSASMSIGISVDGASASSSSSWQNVCKSAYWQNSNGAKGAYSNRRNAVIKPRIDYKGSSVSIQNEAKVKIKGDARSWSINASV</sequence>
<gene>
    <name evidence="2" type="ORF">J2S02_002872</name>
</gene>
<organism evidence="2 3">
    <name type="scientific">Metabacillus niabensis</name>
    <dbReference type="NCBI Taxonomy" id="324854"/>
    <lineage>
        <taxon>Bacteria</taxon>
        <taxon>Bacillati</taxon>
        <taxon>Bacillota</taxon>
        <taxon>Bacilli</taxon>
        <taxon>Bacillales</taxon>
        <taxon>Bacillaceae</taxon>
        <taxon>Metabacillus</taxon>
    </lineage>
</organism>
<feature type="signal peptide" evidence="1">
    <location>
        <begin position="1"/>
        <end position="27"/>
    </location>
</feature>
<dbReference type="EMBL" id="JAUSTZ010000005">
    <property type="protein sequence ID" value="MDQ0226527.1"/>
    <property type="molecule type" value="Genomic_DNA"/>
</dbReference>
<evidence type="ECO:0000256" key="1">
    <source>
        <dbReference type="SAM" id="SignalP"/>
    </source>
</evidence>
<evidence type="ECO:0000313" key="3">
    <source>
        <dbReference type="Proteomes" id="UP001232245"/>
    </source>
</evidence>
<feature type="chain" id="PRO_5045999110" evidence="1">
    <location>
        <begin position="28"/>
        <end position="170"/>
    </location>
</feature>
<keyword evidence="3" id="KW-1185">Reference proteome</keyword>
<keyword evidence="1" id="KW-0732">Signal</keyword>
<comment type="caution">
    <text evidence="2">The sequence shown here is derived from an EMBL/GenBank/DDBJ whole genome shotgun (WGS) entry which is preliminary data.</text>
</comment>
<evidence type="ECO:0000313" key="2">
    <source>
        <dbReference type="EMBL" id="MDQ0226527.1"/>
    </source>
</evidence>
<protein>
    <submittedName>
        <fullName evidence="2">Uncharacterized protein</fullName>
    </submittedName>
</protein>
<proteinExistence type="predicted"/>